<dbReference type="Pfam" id="PF03069">
    <property type="entry name" value="FmdA_AmdA"/>
    <property type="match status" value="2"/>
</dbReference>
<proteinExistence type="predicted"/>
<evidence type="ECO:0008006" key="3">
    <source>
        <dbReference type="Google" id="ProtNLM"/>
    </source>
</evidence>
<dbReference type="STRING" id="869279.SE15_13815"/>
<dbReference type="Proteomes" id="UP000050544">
    <property type="component" value="Unassembled WGS sequence"/>
</dbReference>
<evidence type="ECO:0000313" key="2">
    <source>
        <dbReference type="Proteomes" id="UP000050544"/>
    </source>
</evidence>
<comment type="caution">
    <text evidence="1">The sequence shown here is derived from an EMBL/GenBank/DDBJ whole genome shotgun (WGS) entry which is preliminary data.</text>
</comment>
<dbReference type="EMBL" id="LGKO01000006">
    <property type="protein sequence ID" value="KPL82155.1"/>
    <property type="molecule type" value="Genomic_DNA"/>
</dbReference>
<keyword evidence="2" id="KW-1185">Reference proteome</keyword>
<dbReference type="Gene3D" id="3.10.28.20">
    <property type="entry name" value="Acetamidase/Formamidase-like domains"/>
    <property type="match status" value="1"/>
</dbReference>
<dbReference type="PANTHER" id="PTHR31891">
    <property type="entry name" value="FORMAMIDASE C869.04-RELATED"/>
    <property type="match status" value="1"/>
</dbReference>
<accession>A0A0P6Y004</accession>
<name>A0A0P6Y004_9CHLR</name>
<dbReference type="AlphaFoldDB" id="A0A0P6Y004"/>
<dbReference type="PANTHER" id="PTHR31891:SF1">
    <property type="entry name" value="FORMAMIDASE C869.04-RELATED"/>
    <property type="match status" value="1"/>
</dbReference>
<organism evidence="1 2">
    <name type="scientific">Thermanaerothrix daxensis</name>
    <dbReference type="NCBI Taxonomy" id="869279"/>
    <lineage>
        <taxon>Bacteria</taxon>
        <taxon>Bacillati</taxon>
        <taxon>Chloroflexota</taxon>
        <taxon>Anaerolineae</taxon>
        <taxon>Anaerolineales</taxon>
        <taxon>Anaerolineaceae</taxon>
        <taxon>Thermanaerothrix</taxon>
    </lineage>
</organism>
<dbReference type="GO" id="GO:0016811">
    <property type="term" value="F:hydrolase activity, acting on carbon-nitrogen (but not peptide) bonds, in linear amides"/>
    <property type="evidence" value="ECO:0007669"/>
    <property type="project" value="InterPro"/>
</dbReference>
<evidence type="ECO:0000313" key="1">
    <source>
        <dbReference type="EMBL" id="KPL82155.1"/>
    </source>
</evidence>
<gene>
    <name evidence="1" type="ORF">SE15_13815</name>
</gene>
<reference evidence="1 2" key="1">
    <citation type="submission" date="2015-07" db="EMBL/GenBank/DDBJ databases">
        <title>Whole genome sequence of Thermanaerothrix daxensis DSM 23592.</title>
        <authorList>
            <person name="Hemp J."/>
            <person name="Ward L.M."/>
            <person name="Pace L.A."/>
            <person name="Fischer W.W."/>
        </authorList>
    </citation>
    <scope>NUCLEOTIDE SEQUENCE [LARGE SCALE GENOMIC DNA]</scope>
    <source>
        <strain evidence="1 2">GNS-1</strain>
    </source>
</reference>
<sequence>MKRLTRDHVFFAFAPDLKPALEVQPGEEVWLETHDCFEGQLKSENDLIDSLDWSHVNPATGPLYIQGVSAGQVVRVDILELKIGERSTMVTVPGEGALGQHLTHVETVLLPREGNTVVFRNRVRVPVRPMIGVIGVAPREGSVPCGTPGPHGGNLDCTLIGEGASVYFTAQVDGALFGCGDFHAAMGDGEIVICGAETPGEVRLKLQPVPDLVGLSTPFVETADRVATLYSAPTLDEAAQGAIEAMAKFLTDKVGLSINDAGLLMSLVGELKVCQVVDPLKTMRFEFPKAVLADYGYRLPR</sequence>
<dbReference type="Gene3D" id="2.60.120.580">
    <property type="entry name" value="Acetamidase/Formamidase-like domains"/>
    <property type="match status" value="1"/>
</dbReference>
<dbReference type="Gene3D" id="2.40.10.120">
    <property type="match status" value="1"/>
</dbReference>
<protein>
    <recommendedName>
        <fullName evidence="3">Acetamidase</fullName>
    </recommendedName>
</protein>
<dbReference type="SUPFAM" id="SSF141130">
    <property type="entry name" value="Acetamidase/Formamidase-like"/>
    <property type="match status" value="1"/>
</dbReference>
<dbReference type="InterPro" id="IPR004304">
    <property type="entry name" value="FmdA_AmdA"/>
</dbReference>